<protein>
    <submittedName>
        <fullName evidence="5">Ribonuclease P protein subunit p30</fullName>
    </submittedName>
</protein>
<dbReference type="GeneID" id="24587974"/>
<dbReference type="KEGG" id="shx:MS3_00007855"/>
<comment type="subcellular location">
    <subcellularLocation>
        <location evidence="1">Nucleus</location>
    </subcellularLocation>
</comment>
<dbReference type="EMBL" id="AMPZ03000005">
    <property type="protein sequence ID" value="KAH9583476.1"/>
    <property type="molecule type" value="Genomic_DNA"/>
</dbReference>
<dbReference type="GO" id="GO:0008033">
    <property type="term" value="P:tRNA processing"/>
    <property type="evidence" value="ECO:0007669"/>
    <property type="project" value="UniProtKB-KW"/>
</dbReference>
<dbReference type="Pfam" id="PF01876">
    <property type="entry name" value="RNase_P_p30"/>
    <property type="match status" value="1"/>
</dbReference>
<dbReference type="InterPro" id="IPR002738">
    <property type="entry name" value="RNase_P_p30"/>
</dbReference>
<evidence type="ECO:0000256" key="1">
    <source>
        <dbReference type="ARBA" id="ARBA00004123"/>
    </source>
</evidence>
<proteinExistence type="inferred from homology"/>
<reference evidence="4" key="2">
    <citation type="journal article" date="2019" name="Gigascience">
        <title>High-quality Schistosoma haematobium genome achieved by single-molecule and long-range sequencing.</title>
        <authorList>
            <person name="Stroehlein A.J."/>
            <person name="Korhonen P.K."/>
            <person name="Chong T.M."/>
            <person name="Lim Y.L."/>
            <person name="Chan K.G."/>
            <person name="Webster B."/>
            <person name="Rollinson D."/>
            <person name="Brindley P.J."/>
            <person name="Gasser R.B."/>
            <person name="Young N.D."/>
        </authorList>
    </citation>
    <scope>NUCLEOTIDE SEQUENCE</scope>
</reference>
<dbReference type="STRING" id="6185.A0A095BT45"/>
<evidence type="ECO:0000313" key="6">
    <source>
        <dbReference type="Proteomes" id="UP000471633"/>
    </source>
</evidence>
<evidence type="ECO:0000313" key="5">
    <source>
        <dbReference type="EMBL" id="KGB31988.1"/>
    </source>
</evidence>
<dbReference type="PANTHER" id="PTHR13031">
    <property type="entry name" value="RIBONUCLEASE P SUBUNIT P30"/>
    <property type="match status" value="1"/>
</dbReference>
<dbReference type="CTD" id="10556"/>
<dbReference type="InterPro" id="IPR016195">
    <property type="entry name" value="Pol/histidinol_Pase-like"/>
</dbReference>
<dbReference type="OrthoDB" id="17948at2759"/>
<evidence type="ECO:0000313" key="4">
    <source>
        <dbReference type="EMBL" id="KAH9583476.1"/>
    </source>
</evidence>
<reference evidence="5" key="1">
    <citation type="journal article" date="2012" name="Nat. Genet.">
        <title>Whole-genome sequence of Schistosoma haematobium.</title>
        <authorList>
            <person name="Young N.D."/>
            <person name="Jex A.R."/>
            <person name="Li B."/>
            <person name="Liu S."/>
            <person name="Yang L."/>
            <person name="Xiong Z."/>
            <person name="Li Y."/>
            <person name="Cantacessi C."/>
            <person name="Hall R.S."/>
            <person name="Xu X."/>
            <person name="Chen F."/>
            <person name="Wu X."/>
            <person name="Zerlotini A."/>
            <person name="Oliveira G."/>
            <person name="Hofmann A."/>
            <person name="Zhang G."/>
            <person name="Fang X."/>
            <person name="Kang Y."/>
            <person name="Campbell B.E."/>
            <person name="Loukas A."/>
            <person name="Ranganathan S."/>
            <person name="Rollinson D."/>
            <person name="Rinaldi G."/>
            <person name="Brindley P.J."/>
            <person name="Yang H."/>
            <person name="Wang J."/>
            <person name="Wang J."/>
            <person name="Gasser R.B."/>
        </authorList>
    </citation>
    <scope>NUCLEOTIDE SEQUENCE [LARGE SCALE GENOMIC DNA]</scope>
</reference>
<dbReference type="Proteomes" id="UP000471633">
    <property type="component" value="Unassembled WGS sequence"/>
</dbReference>
<evidence type="ECO:0000256" key="3">
    <source>
        <dbReference type="ARBA" id="ARBA00022694"/>
    </source>
</evidence>
<dbReference type="Gene3D" id="3.20.20.140">
    <property type="entry name" value="Metal-dependent hydrolases"/>
    <property type="match status" value="1"/>
</dbReference>
<dbReference type="EMBL" id="KL250489">
    <property type="protein sequence ID" value="KGB31988.1"/>
    <property type="molecule type" value="Genomic_DNA"/>
</dbReference>
<reference evidence="4" key="3">
    <citation type="submission" date="2021-06" db="EMBL/GenBank/DDBJ databases">
        <title>Chromosome-level genome assembly for S. haematobium.</title>
        <authorList>
            <person name="Stroehlein A.J."/>
        </authorList>
    </citation>
    <scope>NUCLEOTIDE SEQUENCE</scope>
</reference>
<keyword evidence="6" id="KW-1185">Reference proteome</keyword>
<accession>A0A095BT45</accession>
<gene>
    <name evidence="4" type="primary">RPP30</name>
    <name evidence="4" type="ORF">MS3_00007855</name>
    <name evidence="5" type="ORF">MS3_00126</name>
</gene>
<sequence>MEGNYFDLDIPFEAMNAHLLARLLDCGYYYVAVSQSVSVDDFNFEVKSDSTTRKKNKEERQAMRQNLTAKLEPPSPDVLQAYINESSMFRASVSPSAILCKPRIFTRLTIYCNNAENAGLFFRQFEDKLGAFDVVSFCPTSNSAFAYACEKAVNIDLISLDLTKSSEIRLLSKQCNLMMSRGIHLEFQLAPVLRSSSGTYSARTVLSQYFSSLLCIARKSFTNMIVVSSGASSGWEVRRPVAVSAMLGCLGLQPQEATHSCLTKAPFAVVTHGLIRSKTVHGAAALLKLLSMPNVSSIVVKPTVNKQTTDEASCVEDQLPCKKIKLTQ</sequence>
<organism evidence="5">
    <name type="scientific">Schistosoma haematobium</name>
    <name type="common">Blood fluke</name>
    <dbReference type="NCBI Taxonomy" id="6185"/>
    <lineage>
        <taxon>Eukaryota</taxon>
        <taxon>Metazoa</taxon>
        <taxon>Spiralia</taxon>
        <taxon>Lophotrochozoa</taxon>
        <taxon>Platyhelminthes</taxon>
        <taxon>Trematoda</taxon>
        <taxon>Digenea</taxon>
        <taxon>Strigeidida</taxon>
        <taxon>Schistosomatoidea</taxon>
        <taxon>Schistosomatidae</taxon>
        <taxon>Schistosoma</taxon>
    </lineage>
</organism>
<dbReference type="GO" id="GO:0003723">
    <property type="term" value="F:RNA binding"/>
    <property type="evidence" value="ECO:0007669"/>
    <property type="project" value="TreeGrafter"/>
</dbReference>
<dbReference type="SUPFAM" id="SSF89550">
    <property type="entry name" value="PHP domain-like"/>
    <property type="match status" value="1"/>
</dbReference>
<reference evidence="4" key="4">
    <citation type="journal article" date="2022" name="PLoS Pathog.">
        <title>Chromosome-level genome of Schistosoma haematobium underpins genome-wide explorations of molecular variation.</title>
        <authorList>
            <person name="Stroehlein A.J."/>
            <person name="Korhonen P.K."/>
            <person name="Lee V.V."/>
            <person name="Ralph S.A."/>
            <person name="Mentink-Kane M."/>
            <person name="You H."/>
            <person name="McManus D.P."/>
            <person name="Tchuente L.T."/>
            <person name="Stothard J.R."/>
            <person name="Kaur P."/>
            <person name="Dudchenko O."/>
            <person name="Aiden E.L."/>
            <person name="Yang B."/>
            <person name="Yang H."/>
            <person name="Emery A.M."/>
            <person name="Webster B.L."/>
            <person name="Brindley P.J."/>
            <person name="Rollinson D."/>
            <person name="Chang B.C.H."/>
            <person name="Gasser R.B."/>
            <person name="Young N.D."/>
        </authorList>
    </citation>
    <scope>NUCLEOTIDE SEQUENCE</scope>
</reference>
<dbReference type="PANTHER" id="PTHR13031:SF0">
    <property type="entry name" value="RIBONUCLEASE P PROTEIN SUBUNIT P30"/>
    <property type="match status" value="1"/>
</dbReference>
<keyword evidence="3" id="KW-0819">tRNA processing</keyword>
<dbReference type="AlphaFoldDB" id="A0A095BT45"/>
<comment type="similarity">
    <text evidence="2">Belongs to the eukaryotic/archaeal RNase P protein component 3 family.</text>
</comment>
<name>A0A095BT45_SCHHA</name>
<dbReference type="RefSeq" id="XP_012791781.1">
    <property type="nucleotide sequence ID" value="XM_012936327.3"/>
</dbReference>
<evidence type="ECO:0000256" key="2">
    <source>
        <dbReference type="ARBA" id="ARBA00007331"/>
    </source>
</evidence>
<dbReference type="GO" id="GO:0005655">
    <property type="term" value="C:nucleolar ribonuclease P complex"/>
    <property type="evidence" value="ECO:0007669"/>
    <property type="project" value="TreeGrafter"/>
</dbReference>